<evidence type="ECO:0000256" key="17">
    <source>
        <dbReference type="ARBA" id="ARBA00048679"/>
    </source>
</evidence>
<dbReference type="Pfam" id="PF00069">
    <property type="entry name" value="Pkinase"/>
    <property type="match status" value="1"/>
</dbReference>
<dbReference type="InterPro" id="IPR017441">
    <property type="entry name" value="Protein_kinase_ATP_BS"/>
</dbReference>
<dbReference type="GO" id="GO:0005524">
    <property type="term" value="F:ATP binding"/>
    <property type="evidence" value="ECO:0007669"/>
    <property type="project" value="UniProtKB-UniRule"/>
</dbReference>
<evidence type="ECO:0000256" key="8">
    <source>
        <dbReference type="ARBA" id="ARBA00022741"/>
    </source>
</evidence>
<dbReference type="Proteomes" id="UP001187192">
    <property type="component" value="Unassembled WGS sequence"/>
</dbReference>
<keyword evidence="7" id="KW-0732">Signal</keyword>
<keyword evidence="3 19" id="KW-0723">Serine/threonine-protein kinase</keyword>
<keyword evidence="5" id="KW-0808">Transferase</keyword>
<dbReference type="PROSITE" id="PS00108">
    <property type="entry name" value="PROTEIN_KINASE_ST"/>
    <property type="match status" value="1"/>
</dbReference>
<evidence type="ECO:0000256" key="12">
    <source>
        <dbReference type="ARBA" id="ARBA00023136"/>
    </source>
</evidence>
<proteinExistence type="inferred from homology"/>
<dbReference type="InterPro" id="IPR008271">
    <property type="entry name" value="Ser/Thr_kinase_AS"/>
</dbReference>
<keyword evidence="10 18" id="KW-0067">ATP-binding</keyword>
<evidence type="ECO:0000256" key="20">
    <source>
        <dbReference type="SAM" id="Phobius"/>
    </source>
</evidence>
<dbReference type="EC" id="2.7.11.1" evidence="2"/>
<dbReference type="SMART" id="SM00220">
    <property type="entry name" value="S_TKc"/>
    <property type="match status" value="1"/>
</dbReference>
<dbReference type="InterPro" id="IPR000719">
    <property type="entry name" value="Prot_kinase_dom"/>
</dbReference>
<keyword evidence="14" id="KW-0675">Receptor</keyword>
<keyword evidence="12 20" id="KW-0472">Membrane</keyword>
<dbReference type="PANTHER" id="PTHR47976">
    <property type="entry name" value="G-TYPE LECTIN S-RECEPTOR-LIKE SERINE/THREONINE-PROTEIN KINASE SD2-5"/>
    <property type="match status" value="1"/>
</dbReference>
<dbReference type="InterPro" id="IPR051343">
    <property type="entry name" value="G-type_lectin_kinases/EP1-like"/>
</dbReference>
<keyword evidence="11 20" id="KW-1133">Transmembrane helix</keyword>
<dbReference type="PROSITE" id="PS00107">
    <property type="entry name" value="PROTEIN_KINASE_ATP"/>
    <property type="match status" value="1"/>
</dbReference>
<comment type="catalytic activity">
    <reaction evidence="17">
        <text>L-seryl-[protein] + ATP = O-phospho-L-seryl-[protein] + ADP + H(+)</text>
        <dbReference type="Rhea" id="RHEA:17989"/>
        <dbReference type="Rhea" id="RHEA-COMP:9863"/>
        <dbReference type="Rhea" id="RHEA-COMP:11604"/>
        <dbReference type="ChEBI" id="CHEBI:15378"/>
        <dbReference type="ChEBI" id="CHEBI:29999"/>
        <dbReference type="ChEBI" id="CHEBI:30616"/>
        <dbReference type="ChEBI" id="CHEBI:83421"/>
        <dbReference type="ChEBI" id="CHEBI:456216"/>
        <dbReference type="EC" id="2.7.11.1"/>
    </reaction>
</comment>
<comment type="catalytic activity">
    <reaction evidence="16">
        <text>L-threonyl-[protein] + ATP = O-phospho-L-threonyl-[protein] + ADP + H(+)</text>
        <dbReference type="Rhea" id="RHEA:46608"/>
        <dbReference type="Rhea" id="RHEA-COMP:11060"/>
        <dbReference type="Rhea" id="RHEA-COMP:11605"/>
        <dbReference type="ChEBI" id="CHEBI:15378"/>
        <dbReference type="ChEBI" id="CHEBI:30013"/>
        <dbReference type="ChEBI" id="CHEBI:30616"/>
        <dbReference type="ChEBI" id="CHEBI:61977"/>
        <dbReference type="ChEBI" id="CHEBI:456216"/>
        <dbReference type="EC" id="2.7.11.1"/>
    </reaction>
</comment>
<dbReference type="FunFam" id="3.30.200.20:FF:000059">
    <property type="entry name" value="S-receptor-like serine/threonine-protein kinase"/>
    <property type="match status" value="1"/>
</dbReference>
<evidence type="ECO:0000256" key="10">
    <source>
        <dbReference type="ARBA" id="ARBA00022840"/>
    </source>
</evidence>
<dbReference type="SUPFAM" id="SSF56112">
    <property type="entry name" value="Protein kinase-like (PK-like)"/>
    <property type="match status" value="1"/>
</dbReference>
<evidence type="ECO:0000256" key="14">
    <source>
        <dbReference type="ARBA" id="ARBA00023170"/>
    </source>
</evidence>
<dbReference type="Gene3D" id="1.10.510.10">
    <property type="entry name" value="Transferase(Phosphotransferase) domain 1"/>
    <property type="match status" value="1"/>
</dbReference>
<evidence type="ECO:0000256" key="2">
    <source>
        <dbReference type="ARBA" id="ARBA00012513"/>
    </source>
</evidence>
<comment type="similarity">
    <text evidence="19">Belongs to the protein kinase superfamily.</text>
</comment>
<evidence type="ECO:0000313" key="22">
    <source>
        <dbReference type="EMBL" id="GMN42314.1"/>
    </source>
</evidence>
<feature type="binding site" evidence="18">
    <location>
        <position position="175"/>
    </location>
    <ligand>
        <name>ATP</name>
        <dbReference type="ChEBI" id="CHEBI:30616"/>
    </ligand>
</feature>
<gene>
    <name evidence="22" type="ORF">TIFTF001_011516</name>
</gene>
<evidence type="ECO:0000256" key="1">
    <source>
        <dbReference type="ARBA" id="ARBA00004479"/>
    </source>
</evidence>
<evidence type="ECO:0000256" key="9">
    <source>
        <dbReference type="ARBA" id="ARBA00022777"/>
    </source>
</evidence>
<evidence type="ECO:0000256" key="18">
    <source>
        <dbReference type="PROSITE-ProRule" id="PRU10141"/>
    </source>
</evidence>
<evidence type="ECO:0000256" key="16">
    <source>
        <dbReference type="ARBA" id="ARBA00047899"/>
    </source>
</evidence>
<evidence type="ECO:0000256" key="15">
    <source>
        <dbReference type="ARBA" id="ARBA00023180"/>
    </source>
</evidence>
<comment type="caution">
    <text evidence="22">The sequence shown here is derived from an EMBL/GenBank/DDBJ whole genome shotgun (WGS) entry which is preliminary data.</text>
</comment>
<dbReference type="GO" id="GO:0004674">
    <property type="term" value="F:protein serine/threonine kinase activity"/>
    <property type="evidence" value="ECO:0007669"/>
    <property type="project" value="UniProtKB-KW"/>
</dbReference>
<evidence type="ECO:0000256" key="6">
    <source>
        <dbReference type="ARBA" id="ARBA00022692"/>
    </source>
</evidence>
<dbReference type="FunFam" id="1.10.510.10:FF:000537">
    <property type="entry name" value="Putative receptor-like protein kinase"/>
    <property type="match status" value="1"/>
</dbReference>
<evidence type="ECO:0000256" key="13">
    <source>
        <dbReference type="ARBA" id="ARBA00023157"/>
    </source>
</evidence>
<evidence type="ECO:0000256" key="19">
    <source>
        <dbReference type="RuleBase" id="RU000304"/>
    </source>
</evidence>
<feature type="domain" description="Protein kinase" evidence="21">
    <location>
        <begin position="146"/>
        <end position="402"/>
    </location>
</feature>
<keyword evidence="13" id="KW-1015">Disulfide bond</keyword>
<evidence type="ECO:0000256" key="7">
    <source>
        <dbReference type="ARBA" id="ARBA00022729"/>
    </source>
</evidence>
<evidence type="ECO:0000256" key="3">
    <source>
        <dbReference type="ARBA" id="ARBA00022527"/>
    </source>
</evidence>
<dbReference type="Gene3D" id="3.30.200.20">
    <property type="entry name" value="Phosphorylase Kinase, domain 1"/>
    <property type="match status" value="1"/>
</dbReference>
<sequence length="417" mass="48236">MENCSKSCLEDCNCGVASYDSTYCSKQQLPLRYLRNISFISNDYYDTDKKTIFFKVGKIKSLNLTRHVNEQKVPKVVSVGWYKKDWCIALVILFSCTGFAISGFYMFRIRELRYIRLREQNGILGVTNEKPTLRVFSCNDLKRATNGFKHEIGKGGFGTVYKGALNKGREVVAVKMLKKPELDDNEREFRTELRTIGRTNHRNLVRLLGFCLEKSKRLLVYEYISNGYLADLIFNEAVRRPDWDERVRIAIDVARGVLYLHEECKDPIIHCDIKPQNILMDDSGTAKICDFGLAKLLMADHTRTLTRLRGTLGYVAPEWQKINNPISVKADVYSYGIVLMEIVCCRKMYDPVNVSDPEEIVLSSWVYKCFAARELHKLVTDDEEVNIKTFENMVKVWNYHFFKPAITVDLLTDFVYS</sequence>
<organism evidence="22 23">
    <name type="scientific">Ficus carica</name>
    <name type="common">Common fig</name>
    <dbReference type="NCBI Taxonomy" id="3494"/>
    <lineage>
        <taxon>Eukaryota</taxon>
        <taxon>Viridiplantae</taxon>
        <taxon>Streptophyta</taxon>
        <taxon>Embryophyta</taxon>
        <taxon>Tracheophyta</taxon>
        <taxon>Spermatophyta</taxon>
        <taxon>Magnoliopsida</taxon>
        <taxon>eudicotyledons</taxon>
        <taxon>Gunneridae</taxon>
        <taxon>Pentapetalae</taxon>
        <taxon>rosids</taxon>
        <taxon>fabids</taxon>
        <taxon>Rosales</taxon>
        <taxon>Moraceae</taxon>
        <taxon>Ficeae</taxon>
        <taxon>Ficus</taxon>
    </lineage>
</organism>
<accession>A0AA87ZRX6</accession>
<dbReference type="EMBL" id="BTGU01000014">
    <property type="protein sequence ID" value="GMN42314.1"/>
    <property type="molecule type" value="Genomic_DNA"/>
</dbReference>
<comment type="subcellular location">
    <subcellularLocation>
        <location evidence="1">Membrane</location>
        <topology evidence="1">Single-pass type I membrane protein</topology>
    </subcellularLocation>
</comment>
<dbReference type="PROSITE" id="PS50011">
    <property type="entry name" value="PROTEIN_KINASE_DOM"/>
    <property type="match status" value="1"/>
</dbReference>
<keyword evidence="8 18" id="KW-0547">Nucleotide-binding</keyword>
<dbReference type="GO" id="GO:0016020">
    <property type="term" value="C:membrane"/>
    <property type="evidence" value="ECO:0007669"/>
    <property type="project" value="UniProtKB-SubCell"/>
</dbReference>
<feature type="transmembrane region" description="Helical" evidence="20">
    <location>
        <begin position="88"/>
        <end position="107"/>
    </location>
</feature>
<evidence type="ECO:0000259" key="21">
    <source>
        <dbReference type="PROSITE" id="PS50011"/>
    </source>
</evidence>
<evidence type="ECO:0000256" key="5">
    <source>
        <dbReference type="ARBA" id="ARBA00022679"/>
    </source>
</evidence>
<name>A0AA87ZRX6_FICCA</name>
<keyword evidence="4" id="KW-0245">EGF-like domain</keyword>
<keyword evidence="9" id="KW-0418">Kinase</keyword>
<evidence type="ECO:0000256" key="4">
    <source>
        <dbReference type="ARBA" id="ARBA00022536"/>
    </source>
</evidence>
<dbReference type="PANTHER" id="PTHR47976:SF27">
    <property type="entry name" value="RECEPTOR-LIKE SERINE_THREONINE-PROTEIN KINASE"/>
    <property type="match status" value="1"/>
</dbReference>
<dbReference type="InterPro" id="IPR011009">
    <property type="entry name" value="Kinase-like_dom_sf"/>
</dbReference>
<reference evidence="22" key="1">
    <citation type="submission" date="2023-07" db="EMBL/GenBank/DDBJ databases">
        <title>draft genome sequence of fig (Ficus carica).</title>
        <authorList>
            <person name="Takahashi T."/>
            <person name="Nishimura K."/>
        </authorList>
    </citation>
    <scope>NUCLEOTIDE SEQUENCE</scope>
</reference>
<evidence type="ECO:0000313" key="23">
    <source>
        <dbReference type="Proteomes" id="UP001187192"/>
    </source>
</evidence>
<keyword evidence="15" id="KW-0325">Glycoprotein</keyword>
<evidence type="ECO:0000256" key="11">
    <source>
        <dbReference type="ARBA" id="ARBA00022989"/>
    </source>
</evidence>
<keyword evidence="6 20" id="KW-0812">Transmembrane</keyword>
<dbReference type="AlphaFoldDB" id="A0AA87ZRX6"/>
<protein>
    <recommendedName>
        <fullName evidence="2">non-specific serine/threonine protein kinase</fullName>
        <ecNumber evidence="2">2.7.11.1</ecNumber>
    </recommendedName>
</protein>
<keyword evidence="23" id="KW-1185">Reference proteome</keyword>